<dbReference type="EMBL" id="GDID01007174">
    <property type="protein sequence ID" value="JAP89432.1"/>
    <property type="molecule type" value="Transcribed_RNA"/>
</dbReference>
<accession>A0A146JXP2</accession>
<dbReference type="PROSITE" id="PS50966">
    <property type="entry name" value="ZF_SWIM"/>
    <property type="match status" value="1"/>
</dbReference>
<organism evidence="3">
    <name type="scientific">Trepomonas sp. PC1</name>
    <dbReference type="NCBI Taxonomy" id="1076344"/>
    <lineage>
        <taxon>Eukaryota</taxon>
        <taxon>Metamonada</taxon>
        <taxon>Diplomonadida</taxon>
        <taxon>Hexamitidae</taxon>
        <taxon>Hexamitinae</taxon>
        <taxon>Trepomonas</taxon>
    </lineage>
</organism>
<keyword evidence="1" id="KW-0479">Metal-binding</keyword>
<dbReference type="InterPro" id="IPR007527">
    <property type="entry name" value="Znf_SWIM"/>
</dbReference>
<gene>
    <name evidence="3" type="ORF">TPC1_31073</name>
</gene>
<sequence>MSQRINCELSGQSSASSVIESYNNSRLKRNLYPRMPLNEIFEILSCCDHFEECALRNFIDKLRRRRTFDKKLAILVPIKIAKHLTNQISLSYILQLDEVITKEEYGKINKLAVISLQTENSQKTHDFVVEFDIFGENPADGVRCTCCTKLATKMICVHEIMALKHLNLFNYDEILKRCDEKLNYRSYKDSFQILIDYKPQLLQQADVFDRVQLIDHALTTTQKIEKINVLLKEMTDAQLDRCFGLTKIIHSGLYIDVASSREGGNINHLPKQWNPKRK</sequence>
<dbReference type="GO" id="GO:0008270">
    <property type="term" value="F:zinc ion binding"/>
    <property type="evidence" value="ECO:0007669"/>
    <property type="project" value="UniProtKB-KW"/>
</dbReference>
<feature type="domain" description="SWIM-type" evidence="2">
    <location>
        <begin position="127"/>
        <end position="167"/>
    </location>
</feature>
<evidence type="ECO:0000313" key="3">
    <source>
        <dbReference type="EMBL" id="JAP89432.1"/>
    </source>
</evidence>
<proteinExistence type="predicted"/>
<reference evidence="3" key="1">
    <citation type="submission" date="2015-07" db="EMBL/GenBank/DDBJ databases">
        <title>Adaptation to a free-living lifestyle via gene acquisitions in the diplomonad Trepomonas sp. PC1.</title>
        <authorList>
            <person name="Xu F."/>
            <person name="Jerlstrom-Hultqvist J."/>
            <person name="Kolisko M."/>
            <person name="Simpson A.G.B."/>
            <person name="Roger A.J."/>
            <person name="Svard S.G."/>
            <person name="Andersson J.O."/>
        </authorList>
    </citation>
    <scope>NUCLEOTIDE SEQUENCE</scope>
    <source>
        <strain evidence="3">PC1</strain>
    </source>
</reference>
<evidence type="ECO:0000259" key="2">
    <source>
        <dbReference type="PROSITE" id="PS50966"/>
    </source>
</evidence>
<name>A0A146JXP2_9EUKA</name>
<keyword evidence="1" id="KW-0862">Zinc</keyword>
<protein>
    <recommendedName>
        <fullName evidence="2">SWIM-type domain-containing protein</fullName>
    </recommendedName>
</protein>
<keyword evidence="1" id="KW-0863">Zinc-finger</keyword>
<evidence type="ECO:0000256" key="1">
    <source>
        <dbReference type="PROSITE-ProRule" id="PRU00325"/>
    </source>
</evidence>
<dbReference type="AlphaFoldDB" id="A0A146JXP2"/>